<dbReference type="EnsemblMetazoa" id="XM_011663730">
    <property type="protein sequence ID" value="XP_011662032"/>
    <property type="gene ID" value="LOC752155"/>
</dbReference>
<evidence type="ECO:0000313" key="3">
    <source>
        <dbReference type="EnsemblMetazoa" id="XP_011662032"/>
    </source>
</evidence>
<dbReference type="InParanoid" id="A0A7M7LSJ3"/>
<keyword evidence="2" id="KW-0812">Transmembrane</keyword>
<feature type="region of interest" description="Disordered" evidence="1">
    <location>
        <begin position="114"/>
        <end position="133"/>
    </location>
</feature>
<keyword evidence="2" id="KW-1133">Transmembrane helix</keyword>
<dbReference type="GeneID" id="752155"/>
<dbReference type="AlphaFoldDB" id="A0A7M7LSJ3"/>
<reference evidence="4" key="1">
    <citation type="submission" date="2015-02" db="EMBL/GenBank/DDBJ databases">
        <title>Genome sequencing for Strongylocentrotus purpuratus.</title>
        <authorList>
            <person name="Murali S."/>
            <person name="Liu Y."/>
            <person name="Vee V."/>
            <person name="English A."/>
            <person name="Wang M."/>
            <person name="Skinner E."/>
            <person name="Han Y."/>
            <person name="Muzny D.M."/>
            <person name="Worley K.C."/>
            <person name="Gibbs R.A."/>
        </authorList>
    </citation>
    <scope>NUCLEOTIDE SEQUENCE</scope>
</reference>
<sequence>MDGKGNNRGAYAQVTAPIGDDPKVTIQQGGKSGGMCSSCTPKRLGIAIAAAILLIILIIVIVVISTKNNNGPKAVKGNTTATEASRVSPEMVTTKHLNPSISSMTTGVTVTTKHLNPSMSSMTTGVTTPTQPPTMKATTTFGPAVLEISMGPSSWTKPMALTLTMAEPRRQLPSRKFHRSDG</sequence>
<dbReference type="KEGG" id="spu:752155"/>
<protein>
    <submittedName>
        <fullName evidence="3">Uncharacterized protein</fullName>
    </submittedName>
</protein>
<dbReference type="RefSeq" id="XP_011662032.2">
    <property type="nucleotide sequence ID" value="XM_011663730.2"/>
</dbReference>
<keyword evidence="2" id="KW-0472">Membrane</keyword>
<evidence type="ECO:0000256" key="2">
    <source>
        <dbReference type="SAM" id="Phobius"/>
    </source>
</evidence>
<evidence type="ECO:0000313" key="4">
    <source>
        <dbReference type="Proteomes" id="UP000007110"/>
    </source>
</evidence>
<keyword evidence="4" id="KW-1185">Reference proteome</keyword>
<proteinExistence type="predicted"/>
<reference evidence="3" key="2">
    <citation type="submission" date="2021-01" db="UniProtKB">
        <authorList>
            <consortium name="EnsemblMetazoa"/>
        </authorList>
    </citation>
    <scope>IDENTIFICATION</scope>
</reference>
<feature type="transmembrane region" description="Helical" evidence="2">
    <location>
        <begin position="44"/>
        <end position="64"/>
    </location>
</feature>
<organism evidence="3 4">
    <name type="scientific">Strongylocentrotus purpuratus</name>
    <name type="common">Purple sea urchin</name>
    <dbReference type="NCBI Taxonomy" id="7668"/>
    <lineage>
        <taxon>Eukaryota</taxon>
        <taxon>Metazoa</taxon>
        <taxon>Echinodermata</taxon>
        <taxon>Eleutherozoa</taxon>
        <taxon>Echinozoa</taxon>
        <taxon>Echinoidea</taxon>
        <taxon>Euechinoidea</taxon>
        <taxon>Echinacea</taxon>
        <taxon>Camarodonta</taxon>
        <taxon>Echinidea</taxon>
        <taxon>Strongylocentrotidae</taxon>
        <taxon>Strongylocentrotus</taxon>
    </lineage>
</organism>
<feature type="compositionally biased region" description="Low complexity" evidence="1">
    <location>
        <begin position="117"/>
        <end position="133"/>
    </location>
</feature>
<dbReference type="Proteomes" id="UP000007110">
    <property type="component" value="Unassembled WGS sequence"/>
</dbReference>
<evidence type="ECO:0000256" key="1">
    <source>
        <dbReference type="SAM" id="MobiDB-lite"/>
    </source>
</evidence>
<name>A0A7M7LSJ3_STRPU</name>
<accession>A0A7M7LSJ3</accession>